<dbReference type="Pfam" id="PF00628">
    <property type="entry name" value="PHD"/>
    <property type="match status" value="1"/>
</dbReference>
<dbReference type="EMBL" id="JBEDUW010000003">
    <property type="protein sequence ID" value="KAK9940099.1"/>
    <property type="molecule type" value="Genomic_DNA"/>
</dbReference>
<dbReference type="SUPFAM" id="SSF52540">
    <property type="entry name" value="P-loop containing nucleoside triphosphate hydrolases"/>
    <property type="match status" value="1"/>
</dbReference>
<dbReference type="Proteomes" id="UP001457282">
    <property type="component" value="Unassembled WGS sequence"/>
</dbReference>
<dbReference type="SUPFAM" id="SSF57903">
    <property type="entry name" value="FYVE/PHD zinc finger"/>
    <property type="match status" value="1"/>
</dbReference>
<organism evidence="9 10">
    <name type="scientific">Rubus argutus</name>
    <name type="common">Southern blackberry</name>
    <dbReference type="NCBI Taxonomy" id="59490"/>
    <lineage>
        <taxon>Eukaryota</taxon>
        <taxon>Viridiplantae</taxon>
        <taxon>Streptophyta</taxon>
        <taxon>Embryophyta</taxon>
        <taxon>Tracheophyta</taxon>
        <taxon>Spermatophyta</taxon>
        <taxon>Magnoliopsida</taxon>
        <taxon>eudicotyledons</taxon>
        <taxon>Gunneridae</taxon>
        <taxon>Pentapetalae</taxon>
        <taxon>rosids</taxon>
        <taxon>fabids</taxon>
        <taxon>Rosales</taxon>
        <taxon>Rosaceae</taxon>
        <taxon>Rosoideae</taxon>
        <taxon>Rosoideae incertae sedis</taxon>
        <taxon>Rubus</taxon>
    </lineage>
</organism>
<evidence type="ECO:0000256" key="4">
    <source>
        <dbReference type="PROSITE-ProRule" id="PRU00146"/>
    </source>
</evidence>
<dbReference type="CDD" id="cd15539">
    <property type="entry name" value="PHD1_AIRE"/>
    <property type="match status" value="1"/>
</dbReference>
<keyword evidence="2 4" id="KW-0863">Zinc-finger</keyword>
<evidence type="ECO:0000256" key="3">
    <source>
        <dbReference type="ARBA" id="ARBA00022833"/>
    </source>
</evidence>
<feature type="compositionally biased region" description="Basic and acidic residues" evidence="6">
    <location>
        <begin position="63"/>
        <end position="72"/>
    </location>
</feature>
<keyword evidence="1" id="KW-0479">Metal-binding</keyword>
<dbReference type="InterPro" id="IPR019786">
    <property type="entry name" value="Zinc_finger_PHD-type_CS"/>
</dbReference>
<feature type="compositionally biased region" description="Polar residues" evidence="6">
    <location>
        <begin position="2053"/>
        <end position="2073"/>
    </location>
</feature>
<dbReference type="Gene3D" id="3.30.40.10">
    <property type="entry name" value="Zinc/RING finger domain, C3HC4 (zinc finger)"/>
    <property type="match status" value="1"/>
</dbReference>
<evidence type="ECO:0000259" key="7">
    <source>
        <dbReference type="PROSITE" id="PS50016"/>
    </source>
</evidence>
<sequence length="2168" mass="238082">MAHDTRSSRKIKDDENNNSIGRQISSKGSSTSGSTTSDTPGLRRSSRETLLKKNNTLSPSSTRKSERLEKQMPETPPVKRKSERFENKLTPSPLRRSERGKTQSSTSSASKRSDKSSGSSSMKGTREKKEKSVKELTLGTKELLKSEKQNVGPGQVKHKRLKTRDYIAYVHKKLKGPDLVQKQSGERPPPPCYNAMTEEIDDPHERVQVDCSAMGNLKTPELTNSTSNEMIPDVCIGSEGSDCITPFKRKRNMVDGESDSSAVIAREGVCTLVDAVSSLPSGSTGNVPVETCSVCFKRQRIDNDPMKQEFCSCGPKLNLELSSAVNQPDSGEIIADRTMRLPEKFNSCMQQKELSTDLQTNVEENTCLICTFGGKLLCCDGRGCKRSYHLSCLDPPMNDFPLGDWHCSVCVKKNIESGIHSVSEGPELTKDAREVEVSDADDSSRFIEYWVPVQLSNVQRELYCEKLLLNPTLLHSPSTKDLVGALHDLLRSTRKCCDHPYIEEASLQEKVMEFEGLQAIDSFDEKKKAMLDAGIKASGKLQLLDMMLVEIKNRGLRVLILFQSIGGPGICIGDILDDFLRQRYGEDSYERVEQGVVPSKKGEAMDKFNNKEYGRFVFLLEARACRPSIKLSSVDTIIIFGSDWNPVNDVRALQKISLDSQFEQIKIFRLYSTCTIEEKVLILAKHEKILDSYLHNISKSNCQTLLLWGAPYQFVKLNEFHCHNTPASTASVLPLEAPLKDVIQEFMSLLSQDAKNNYLGGFSVISKAHQTGGGYSTKNPLFSELKCQHTGDGKSHGYWMKLWEGKHPQWKYCLGLSQRNRKRVKHTDDELSKKQQVESDEAVKKRKKVVNSNNDSAHLKPGFEGKSIPVSEDGASVNPANNVPHSSSRLSAFVNNIIGESRACNFGRSIFEIPESNMFESEERRKLLDAQKSLHLHLKPEILKLCGILQLSDLVKISVEKFLEYVMKNHNVNREPATMLQAFQISLCWTVASILKHKVDHKESFALAKQHLNFNCQKEEADRVYAMLRCLKKTFLYRTGSFKAAEPPNFTELSSNDAISNLQGVKSGIEDYQKYLAEKDVSKCINEIHKKFHKKMTKLIEKQCKERSEFLKYYEEEKEQLELKHKLELAVIRITSMSADRLRILETEFEEEIEDHKHQLEIHLQQLEKLQHEARLKLKENENQRVQEVQKWVRDELFNRSPSNAPHETVACSSPVRNVTTPARPISANGALDPMTSEVFDFMGKNKDGISGDDQVNVASVIPFTKELMTNGGTSENGEALLDVPKIVCSTDGLGKGVTSSLPSFEERIDKFDKLSICDTDVRLEEPKTVSSTNMSATEQNPHEAALFMPDREAVLDLHVTVSSIHGLHNVVSVSPCASGEQIHEVTINMPGNEVESAVVTTVSSVDALGNLLSRDPPSSEKLIIENPVEIETGEVQVTASDIATGVNPQNGVDTELSSATQFLATTDSEHSYHEVVANEPEVPSSETPVRSPPQLSSAAGIENQPSSENQVQGTLLATSTTGQDGNALASEKQNTASDIATEVQQNGVDTELSSAAQFVATIEYEHSDHEVATNEPDVPSSETPALSPQLSSAAGIENQPSSENQVQGTLLATSNTGQDGNAQASEKQNTCQPDESVAIIASNQSDHEESVAHLSNRPELSSPCAIEVHQSIENQDRGVLLATSTAVQDGDAQATGNQNTCQPVENSVSQSVATVLSDPEMPANIAVVQLPPESATGETEIQLSSVDHTTNQVSQAPMQFVENYSDQSNEATLQPAPSLYLHQPIDIPTNGFGLPSSDTRATSVINSRPIHAAPQGAQRMPHHSYPDPLQNELERLNKEMEQHIKSHEDKKLCLKSDYDKKIEEAVAELRRQCEIKLKEEEAEFLHIKNKLDANHNKVLMNKILAEAFRSKCMDLRASSAGGVQQDGNSSFVQQLVQLSMQQNAQRPFSVDSSSSTSLPAASLQTSIAPIPSLQTTQPASAIAPSQHYTAPIMQTVPLSPASPSIPARPPHIGTLSCSTGSPQGGVQIRAPAPHLQPFRPSTSLTGTSPLSQQGGMSNHHSHSNTPATSPSRPNLPPMPAPTQQTVPCTGAQHVESAGRPPPAPNTASALKLLMDMENHSGANRPGSLSLPSLNSLNHPGPAIAGSASANPVNTGVIPDIVCLSDDD</sequence>
<feature type="compositionally biased region" description="Basic and acidic residues" evidence="6">
    <location>
        <begin position="1"/>
        <end position="15"/>
    </location>
</feature>
<feature type="region of interest" description="Disordered" evidence="6">
    <location>
        <begin position="1469"/>
        <end position="1512"/>
    </location>
</feature>
<feature type="compositionally biased region" description="Low complexity" evidence="6">
    <location>
        <begin position="102"/>
        <end position="123"/>
    </location>
</feature>
<reference evidence="9 10" key="1">
    <citation type="journal article" date="2023" name="G3 (Bethesda)">
        <title>A chromosome-length genome assembly and annotation of blackberry (Rubus argutus, cv. 'Hillquist').</title>
        <authorList>
            <person name="Bruna T."/>
            <person name="Aryal R."/>
            <person name="Dudchenko O."/>
            <person name="Sargent D.J."/>
            <person name="Mead D."/>
            <person name="Buti M."/>
            <person name="Cavallini A."/>
            <person name="Hytonen T."/>
            <person name="Andres J."/>
            <person name="Pham M."/>
            <person name="Weisz D."/>
            <person name="Mascagni F."/>
            <person name="Usai G."/>
            <person name="Natali L."/>
            <person name="Bassil N."/>
            <person name="Fernandez G.E."/>
            <person name="Lomsadze A."/>
            <person name="Armour M."/>
            <person name="Olukolu B."/>
            <person name="Poorten T."/>
            <person name="Britton C."/>
            <person name="Davik J."/>
            <person name="Ashrafi H."/>
            <person name="Aiden E.L."/>
            <person name="Borodovsky M."/>
            <person name="Worthington M."/>
        </authorList>
    </citation>
    <scope>NUCLEOTIDE SEQUENCE [LARGE SCALE GENOMIC DNA]</scope>
    <source>
        <strain evidence="9">PI 553951</strain>
    </source>
</reference>
<dbReference type="Pfam" id="PF00271">
    <property type="entry name" value="Helicase_C"/>
    <property type="match status" value="1"/>
</dbReference>
<dbReference type="Gene3D" id="6.10.250.1310">
    <property type="match status" value="1"/>
</dbReference>
<feature type="domain" description="Helicase C-terminal" evidence="8">
    <location>
        <begin position="543"/>
        <end position="706"/>
    </location>
</feature>
<feature type="coiled-coil region" evidence="5">
    <location>
        <begin position="1139"/>
        <end position="1189"/>
    </location>
</feature>
<keyword evidence="5" id="KW-0175">Coiled coil</keyword>
<name>A0AAW1XU92_RUBAR</name>
<evidence type="ECO:0000256" key="5">
    <source>
        <dbReference type="SAM" id="Coils"/>
    </source>
</evidence>
<dbReference type="GO" id="GO:0008270">
    <property type="term" value="F:zinc ion binding"/>
    <property type="evidence" value="ECO:0007669"/>
    <property type="project" value="UniProtKB-KW"/>
</dbReference>
<feature type="domain" description="PHD-type" evidence="7">
    <location>
        <begin position="364"/>
        <end position="413"/>
    </location>
</feature>
<feature type="coiled-coil region" evidence="5">
    <location>
        <begin position="1831"/>
        <end position="1858"/>
    </location>
</feature>
<evidence type="ECO:0000313" key="10">
    <source>
        <dbReference type="Proteomes" id="UP001457282"/>
    </source>
</evidence>
<feature type="region of interest" description="Disordered" evidence="6">
    <location>
        <begin position="1"/>
        <end position="135"/>
    </location>
</feature>
<dbReference type="PANTHER" id="PTHR35116:SF2">
    <property type="entry name" value="ATP-DEPENDENT HELICASE FAMILY PROTEIN-RELATED"/>
    <property type="match status" value="1"/>
</dbReference>
<protein>
    <submittedName>
        <fullName evidence="9">Uncharacterized protein</fullName>
    </submittedName>
</protein>
<dbReference type="InterPro" id="IPR013083">
    <property type="entry name" value="Znf_RING/FYVE/PHD"/>
</dbReference>
<feature type="compositionally biased region" description="Basic and acidic residues" evidence="6">
    <location>
        <begin position="124"/>
        <end position="134"/>
    </location>
</feature>
<dbReference type="InterPro" id="IPR001650">
    <property type="entry name" value="Helicase_C-like"/>
</dbReference>
<evidence type="ECO:0000256" key="6">
    <source>
        <dbReference type="SAM" id="MobiDB-lite"/>
    </source>
</evidence>
<feature type="compositionally biased region" description="Polar residues" evidence="6">
    <location>
        <begin position="1581"/>
        <end position="1633"/>
    </location>
</feature>
<accession>A0AAW1XU92</accession>
<evidence type="ECO:0000256" key="1">
    <source>
        <dbReference type="ARBA" id="ARBA00022723"/>
    </source>
</evidence>
<feature type="compositionally biased region" description="Polar residues" evidence="6">
    <location>
        <begin position="52"/>
        <end position="62"/>
    </location>
</feature>
<feature type="compositionally biased region" description="Polar residues" evidence="6">
    <location>
        <begin position="1485"/>
        <end position="1512"/>
    </location>
</feature>
<dbReference type="Pfam" id="PF25029">
    <property type="entry name" value="MOM1"/>
    <property type="match status" value="1"/>
</dbReference>
<dbReference type="PROSITE" id="PS50016">
    <property type="entry name" value="ZF_PHD_2"/>
    <property type="match status" value="1"/>
</dbReference>
<feature type="compositionally biased region" description="Basic and acidic residues" evidence="6">
    <location>
        <begin position="826"/>
        <end position="843"/>
    </location>
</feature>
<dbReference type="PROSITE" id="PS51194">
    <property type="entry name" value="HELICASE_CTER"/>
    <property type="match status" value="1"/>
</dbReference>
<dbReference type="InterPro" id="IPR027417">
    <property type="entry name" value="P-loop_NTPase"/>
</dbReference>
<keyword evidence="10" id="KW-1185">Reference proteome</keyword>
<dbReference type="PROSITE" id="PS01359">
    <property type="entry name" value="ZF_PHD_1"/>
    <property type="match status" value="1"/>
</dbReference>
<dbReference type="Gene3D" id="3.40.50.300">
    <property type="entry name" value="P-loop containing nucleotide triphosphate hydrolases"/>
    <property type="match status" value="1"/>
</dbReference>
<dbReference type="PANTHER" id="PTHR35116">
    <property type="entry name" value="HELICASE PROTEIN MOM1"/>
    <property type="match status" value="1"/>
</dbReference>
<dbReference type="InterPro" id="IPR001965">
    <property type="entry name" value="Znf_PHD"/>
</dbReference>
<gene>
    <name evidence="9" type="ORF">M0R45_016774</name>
</gene>
<comment type="caution">
    <text evidence="9">The sequence shown here is derived from an EMBL/GenBank/DDBJ whole genome shotgun (WGS) entry which is preliminary data.</text>
</comment>
<feature type="region of interest" description="Disordered" evidence="6">
    <location>
        <begin position="2000"/>
        <end position="2107"/>
    </location>
</feature>
<feature type="region of interest" description="Disordered" evidence="6">
    <location>
        <begin position="1570"/>
        <end position="1633"/>
    </location>
</feature>
<feature type="compositionally biased region" description="Low complexity" evidence="6">
    <location>
        <begin position="2041"/>
        <end position="2052"/>
    </location>
</feature>
<keyword evidence="3" id="KW-0862">Zinc</keyword>
<dbReference type="InterPro" id="IPR056882">
    <property type="entry name" value="MOM1_dom"/>
</dbReference>
<evidence type="ECO:0000256" key="2">
    <source>
        <dbReference type="ARBA" id="ARBA00022771"/>
    </source>
</evidence>
<evidence type="ECO:0000313" key="9">
    <source>
        <dbReference type="EMBL" id="KAK9940099.1"/>
    </source>
</evidence>
<feature type="region of interest" description="Disordered" evidence="6">
    <location>
        <begin position="824"/>
        <end position="865"/>
    </location>
</feature>
<feature type="compositionally biased region" description="Low complexity" evidence="6">
    <location>
        <begin position="25"/>
        <end position="37"/>
    </location>
</feature>
<proteinExistence type="predicted"/>
<dbReference type="InterPro" id="IPR039322">
    <property type="entry name" value="MOM1"/>
</dbReference>
<evidence type="ECO:0000259" key="8">
    <source>
        <dbReference type="PROSITE" id="PS51194"/>
    </source>
</evidence>
<dbReference type="InterPro" id="IPR019787">
    <property type="entry name" value="Znf_PHD-finger"/>
</dbReference>
<dbReference type="GO" id="GO:0031507">
    <property type="term" value="P:heterochromatin formation"/>
    <property type="evidence" value="ECO:0007669"/>
    <property type="project" value="InterPro"/>
</dbReference>
<dbReference type="InterPro" id="IPR011011">
    <property type="entry name" value="Znf_FYVE_PHD"/>
</dbReference>
<dbReference type="SMART" id="SM00249">
    <property type="entry name" value="PHD"/>
    <property type="match status" value="1"/>
</dbReference>